<dbReference type="AlphaFoldDB" id="A0A9P0N973"/>
<feature type="region of interest" description="Disordered" evidence="1">
    <location>
        <begin position="1"/>
        <end position="20"/>
    </location>
</feature>
<keyword evidence="3" id="KW-1185">Reference proteome</keyword>
<evidence type="ECO:0000313" key="2">
    <source>
        <dbReference type="EMBL" id="CAH1645985.1"/>
    </source>
</evidence>
<accession>A0A9P0N973</accession>
<name>A0A9P0N973_SPOLI</name>
<feature type="compositionally biased region" description="Low complexity" evidence="1">
    <location>
        <begin position="139"/>
        <end position="149"/>
    </location>
</feature>
<feature type="region of interest" description="Disordered" evidence="1">
    <location>
        <begin position="35"/>
        <end position="149"/>
    </location>
</feature>
<organism evidence="2 3">
    <name type="scientific">Spodoptera littoralis</name>
    <name type="common">Egyptian cotton leafworm</name>
    <dbReference type="NCBI Taxonomy" id="7109"/>
    <lineage>
        <taxon>Eukaryota</taxon>
        <taxon>Metazoa</taxon>
        <taxon>Ecdysozoa</taxon>
        <taxon>Arthropoda</taxon>
        <taxon>Hexapoda</taxon>
        <taxon>Insecta</taxon>
        <taxon>Pterygota</taxon>
        <taxon>Neoptera</taxon>
        <taxon>Endopterygota</taxon>
        <taxon>Lepidoptera</taxon>
        <taxon>Glossata</taxon>
        <taxon>Ditrysia</taxon>
        <taxon>Noctuoidea</taxon>
        <taxon>Noctuidae</taxon>
        <taxon>Amphipyrinae</taxon>
        <taxon>Spodoptera</taxon>
    </lineage>
</organism>
<sequence length="149" mass="16686">MSSKYRRVGGGPRTHWPLSTHPSLHIRTILRDSRFHCHSTRRPGASRSHGTHQHRRFNSTAATAAVEWTTRASVGARGVLREVQRNAERAVRDDARDSPPPTDGRAATSLGSPPHAHPRTLAPRRQADTEPRYTDTPRRQPTTPDPNIF</sequence>
<reference evidence="2" key="1">
    <citation type="submission" date="2022-02" db="EMBL/GenBank/DDBJ databases">
        <authorList>
            <person name="King R."/>
        </authorList>
    </citation>
    <scope>NUCLEOTIDE SEQUENCE</scope>
</reference>
<proteinExistence type="predicted"/>
<dbReference type="Proteomes" id="UP001153321">
    <property type="component" value="Chromosome 7"/>
</dbReference>
<dbReference type="EMBL" id="LR824538">
    <property type="protein sequence ID" value="CAH1645985.1"/>
    <property type="molecule type" value="Genomic_DNA"/>
</dbReference>
<evidence type="ECO:0000256" key="1">
    <source>
        <dbReference type="SAM" id="MobiDB-lite"/>
    </source>
</evidence>
<feature type="compositionally biased region" description="Basic and acidic residues" evidence="1">
    <location>
        <begin position="79"/>
        <end position="97"/>
    </location>
</feature>
<evidence type="ECO:0000313" key="3">
    <source>
        <dbReference type="Proteomes" id="UP001153321"/>
    </source>
</evidence>
<protein>
    <submittedName>
        <fullName evidence="2">Uncharacterized protein</fullName>
    </submittedName>
</protein>
<gene>
    <name evidence="2" type="ORF">SPLIT_LOCUS11337</name>
</gene>
<feature type="compositionally biased region" description="Basic and acidic residues" evidence="1">
    <location>
        <begin position="125"/>
        <end position="138"/>
    </location>
</feature>